<protein>
    <submittedName>
        <fullName evidence="1">Uncharacterized protein</fullName>
    </submittedName>
</protein>
<accession>A0AAD8NAX4</accession>
<sequence length="78" mass="8996">MWVYIYPYLSSSTSLSHPPPVFLLGFQFTGSVSLCRFHKPTCPLILLISLHTCYQIRLQFHIQLSLIWVSLKNLACLL</sequence>
<dbReference type="Proteomes" id="UP001229421">
    <property type="component" value="Unassembled WGS sequence"/>
</dbReference>
<proteinExistence type="predicted"/>
<dbReference type="EMBL" id="JAUHHV010000011">
    <property type="protein sequence ID" value="KAK1408675.1"/>
    <property type="molecule type" value="Genomic_DNA"/>
</dbReference>
<reference evidence="1" key="1">
    <citation type="journal article" date="2023" name="bioRxiv">
        <title>Improved chromosome-level genome assembly for marigold (Tagetes erecta).</title>
        <authorList>
            <person name="Jiang F."/>
            <person name="Yuan L."/>
            <person name="Wang S."/>
            <person name="Wang H."/>
            <person name="Xu D."/>
            <person name="Wang A."/>
            <person name="Fan W."/>
        </authorList>
    </citation>
    <scope>NUCLEOTIDE SEQUENCE</scope>
    <source>
        <strain evidence="1">WSJ</strain>
        <tissue evidence="1">Leaf</tissue>
    </source>
</reference>
<organism evidence="1 2">
    <name type="scientific">Tagetes erecta</name>
    <name type="common">African marigold</name>
    <dbReference type="NCBI Taxonomy" id="13708"/>
    <lineage>
        <taxon>Eukaryota</taxon>
        <taxon>Viridiplantae</taxon>
        <taxon>Streptophyta</taxon>
        <taxon>Embryophyta</taxon>
        <taxon>Tracheophyta</taxon>
        <taxon>Spermatophyta</taxon>
        <taxon>Magnoliopsida</taxon>
        <taxon>eudicotyledons</taxon>
        <taxon>Gunneridae</taxon>
        <taxon>Pentapetalae</taxon>
        <taxon>asterids</taxon>
        <taxon>campanulids</taxon>
        <taxon>Asterales</taxon>
        <taxon>Asteraceae</taxon>
        <taxon>Asteroideae</taxon>
        <taxon>Heliantheae alliance</taxon>
        <taxon>Tageteae</taxon>
        <taxon>Tagetes</taxon>
    </lineage>
</organism>
<evidence type="ECO:0000313" key="2">
    <source>
        <dbReference type="Proteomes" id="UP001229421"/>
    </source>
</evidence>
<dbReference type="AlphaFoldDB" id="A0AAD8NAX4"/>
<name>A0AAD8NAX4_TARER</name>
<keyword evidence="2" id="KW-1185">Reference proteome</keyword>
<gene>
    <name evidence="1" type="ORF">QVD17_40652</name>
</gene>
<evidence type="ECO:0000313" key="1">
    <source>
        <dbReference type="EMBL" id="KAK1408675.1"/>
    </source>
</evidence>
<comment type="caution">
    <text evidence="1">The sequence shown here is derived from an EMBL/GenBank/DDBJ whole genome shotgun (WGS) entry which is preliminary data.</text>
</comment>